<name>A0A1A9EU41_9GAMM</name>
<evidence type="ECO:0000259" key="1">
    <source>
        <dbReference type="Pfam" id="PF04230"/>
    </source>
</evidence>
<dbReference type="InterPro" id="IPR007345">
    <property type="entry name" value="Polysacch_pyruvyl_Trfase"/>
</dbReference>
<dbReference type="STRING" id="1821621.A8C75_00945"/>
<accession>A0A1A9EU41</accession>
<dbReference type="OrthoDB" id="9799278at2"/>
<dbReference type="Pfam" id="PF04230">
    <property type="entry name" value="PS_pyruv_trans"/>
    <property type="match status" value="1"/>
</dbReference>
<evidence type="ECO:0000313" key="2">
    <source>
        <dbReference type="EMBL" id="ANG61161.1"/>
    </source>
</evidence>
<sequence length="387" mass="44018">MKIAILTQPLGKNYGGMIQAFALQKVLKKMGHEVVTIDRQAADRGMVHDSLRLMYRGMKKITGKRKAPVNIERYYPLIFKNSHSFIDNNINLTERICSTQNLKKHFLNNSYDAVVVGSDQTWRPKYSPDIYNFYLDFMDGENVKRVAYASSFGVDNWEYSAEETRKCAELAQKFNAISVRETSGIELCDRHLGVKSECVLDPTLLLEKEDYLELIGDRYNKEAGEGVFTYWLDGSDEKRAVSEQLATHLNTYTYQCQAKLGLSSSASSKLEDYMMPPVEDWLASFANAEFVLTDSFHGMVFSIIFGKPFFVIINKKRGAARFNSLLGRLGLDMCSLESTNELFKLAISKDFDFITAIEKLESLKEFSKLFLIESLNENNIVGISVNQ</sequence>
<proteinExistence type="predicted"/>
<reference evidence="2 3" key="2">
    <citation type="journal article" date="2018" name="Int. J. Syst. Evol. Microbiol.">
        <title>Marinobacterium aestuarii sp. nov., a benzene-degrading marine bacterium isolated from estuary sediment.</title>
        <authorList>
            <person name="Bae S.S."/>
            <person name="Jung J."/>
            <person name="Chung D."/>
            <person name="Baek K."/>
        </authorList>
    </citation>
    <scope>NUCLEOTIDE SEQUENCE [LARGE SCALE GENOMIC DNA]</scope>
    <source>
        <strain evidence="2 3">ST58-10</strain>
    </source>
</reference>
<dbReference type="RefSeq" id="WP_067376802.1">
    <property type="nucleotide sequence ID" value="NZ_CP015839.1"/>
</dbReference>
<reference evidence="3" key="1">
    <citation type="submission" date="2016-05" db="EMBL/GenBank/DDBJ databases">
        <authorList>
            <person name="Baek K."/>
            <person name="Yang S.-J."/>
        </authorList>
    </citation>
    <scope>NUCLEOTIDE SEQUENCE [LARGE SCALE GENOMIC DNA]</scope>
    <source>
        <strain evidence="3">ST58-10</strain>
    </source>
</reference>
<dbReference type="EMBL" id="CP015839">
    <property type="protein sequence ID" value="ANG61161.1"/>
    <property type="molecule type" value="Genomic_DNA"/>
</dbReference>
<keyword evidence="3" id="KW-1185">Reference proteome</keyword>
<dbReference type="Proteomes" id="UP000078070">
    <property type="component" value="Chromosome"/>
</dbReference>
<gene>
    <name evidence="2" type="ORF">A8C75_00945</name>
</gene>
<protein>
    <submittedName>
        <fullName evidence="2">Polysaccharide pyruvyl transferase</fullName>
    </submittedName>
</protein>
<dbReference type="KEGG" id="mars:A8C75_00945"/>
<evidence type="ECO:0000313" key="3">
    <source>
        <dbReference type="Proteomes" id="UP000078070"/>
    </source>
</evidence>
<dbReference type="AlphaFoldDB" id="A0A1A9EU41"/>
<feature type="domain" description="Polysaccharide pyruvyl transferase" evidence="1">
    <location>
        <begin position="13"/>
        <end position="314"/>
    </location>
</feature>
<keyword evidence="2" id="KW-0808">Transferase</keyword>
<organism evidence="2 3">
    <name type="scientific">Marinobacterium aestuarii</name>
    <dbReference type="NCBI Taxonomy" id="1821621"/>
    <lineage>
        <taxon>Bacteria</taxon>
        <taxon>Pseudomonadati</taxon>
        <taxon>Pseudomonadota</taxon>
        <taxon>Gammaproteobacteria</taxon>
        <taxon>Oceanospirillales</taxon>
        <taxon>Oceanospirillaceae</taxon>
        <taxon>Marinobacterium</taxon>
    </lineage>
</organism>
<dbReference type="GO" id="GO:0016740">
    <property type="term" value="F:transferase activity"/>
    <property type="evidence" value="ECO:0007669"/>
    <property type="project" value="UniProtKB-KW"/>
</dbReference>